<protein>
    <recommendedName>
        <fullName evidence="4">Transmembrane protein</fullName>
    </recommendedName>
</protein>
<keyword evidence="1" id="KW-0472">Membrane</keyword>
<evidence type="ECO:0008006" key="4">
    <source>
        <dbReference type="Google" id="ProtNLM"/>
    </source>
</evidence>
<reference evidence="2" key="1">
    <citation type="submission" date="2023-08" db="EMBL/GenBank/DDBJ databases">
        <authorList>
            <person name="Alioto T."/>
            <person name="Alioto T."/>
            <person name="Gomez Garrido J."/>
        </authorList>
    </citation>
    <scope>NUCLEOTIDE SEQUENCE</scope>
</reference>
<organism evidence="2 3">
    <name type="scientific">Octopus vulgaris</name>
    <name type="common">Common octopus</name>
    <dbReference type="NCBI Taxonomy" id="6645"/>
    <lineage>
        <taxon>Eukaryota</taxon>
        <taxon>Metazoa</taxon>
        <taxon>Spiralia</taxon>
        <taxon>Lophotrochozoa</taxon>
        <taxon>Mollusca</taxon>
        <taxon>Cephalopoda</taxon>
        <taxon>Coleoidea</taxon>
        <taxon>Octopodiformes</taxon>
        <taxon>Octopoda</taxon>
        <taxon>Incirrata</taxon>
        <taxon>Octopodidae</taxon>
        <taxon>Octopus</taxon>
    </lineage>
</organism>
<dbReference type="AlphaFoldDB" id="A0AA36FEI5"/>
<sequence length="147" mass="16541">MHSATPLVSHPLPLSLYKESIVKKIKYLPITLSHLYNTFHIVLLPTPSHSSPLVFSLFLFFLSKSLFAWTTSLSIVSVIISLSLSLSLNSPQKKLLPPHRHPSKVDPFLYLPTSTTTTTLQHCRLNQISVILFLCKRVLDSLSFKGM</sequence>
<keyword evidence="1" id="KW-1133">Transmembrane helix</keyword>
<name>A0AA36FEI5_OCTVU</name>
<evidence type="ECO:0000256" key="1">
    <source>
        <dbReference type="SAM" id="Phobius"/>
    </source>
</evidence>
<proteinExistence type="predicted"/>
<gene>
    <name evidence="2" type="ORF">OCTVUL_1B020919</name>
</gene>
<feature type="transmembrane region" description="Helical" evidence="1">
    <location>
        <begin position="66"/>
        <end position="88"/>
    </location>
</feature>
<accession>A0AA36FEI5</accession>
<evidence type="ECO:0000313" key="3">
    <source>
        <dbReference type="Proteomes" id="UP001162480"/>
    </source>
</evidence>
<keyword evidence="3" id="KW-1185">Reference proteome</keyword>
<keyword evidence="1" id="KW-0812">Transmembrane</keyword>
<dbReference type="Proteomes" id="UP001162480">
    <property type="component" value="Chromosome 17"/>
</dbReference>
<evidence type="ECO:0000313" key="2">
    <source>
        <dbReference type="EMBL" id="CAI9735380.1"/>
    </source>
</evidence>
<dbReference type="EMBL" id="OX597830">
    <property type="protein sequence ID" value="CAI9735380.1"/>
    <property type="molecule type" value="Genomic_DNA"/>
</dbReference>